<sequence>MGTQSNGKLRFLNQSWSFCLLSVPKLELGNEDNPASADALTPALSRGARESWAKAGERGLRLQDT</sequence>
<evidence type="ECO:0000256" key="1">
    <source>
        <dbReference type="SAM" id="MobiDB-lite"/>
    </source>
</evidence>
<accession>A0A6V8MQB5</accession>
<feature type="compositionally biased region" description="Basic and acidic residues" evidence="1">
    <location>
        <begin position="47"/>
        <end position="65"/>
    </location>
</feature>
<dbReference type="EMBL" id="BLXY01000001">
    <property type="protein sequence ID" value="GFO62248.1"/>
    <property type="molecule type" value="Genomic_DNA"/>
</dbReference>
<evidence type="ECO:0000313" key="2">
    <source>
        <dbReference type="EMBL" id="GFO62248.1"/>
    </source>
</evidence>
<comment type="caution">
    <text evidence="2">The sequence shown here is derived from an EMBL/GenBank/DDBJ whole genome shotgun (WGS) entry which is preliminary data.</text>
</comment>
<reference evidence="3" key="1">
    <citation type="submission" date="2020-06" db="EMBL/GenBank/DDBJ databases">
        <title>Draft genomic sequecing of Geomonas sp. Red736.</title>
        <authorList>
            <person name="Itoh H."/>
            <person name="Xu Z.X."/>
            <person name="Ushijima N."/>
            <person name="Masuda Y."/>
            <person name="Shiratori Y."/>
            <person name="Senoo K."/>
        </authorList>
    </citation>
    <scope>NUCLEOTIDE SEQUENCE [LARGE SCALE GENOMIC DNA]</scope>
    <source>
        <strain evidence="3">Red736</strain>
    </source>
</reference>
<name>A0A6V8MQB5_9BACT</name>
<gene>
    <name evidence="2" type="ORF">GMPD_01670</name>
</gene>
<dbReference type="AlphaFoldDB" id="A0A6V8MQB5"/>
<proteinExistence type="predicted"/>
<evidence type="ECO:0000313" key="3">
    <source>
        <dbReference type="Proteomes" id="UP000568888"/>
    </source>
</evidence>
<protein>
    <submittedName>
        <fullName evidence="2">Uncharacterized protein</fullName>
    </submittedName>
</protein>
<feature type="region of interest" description="Disordered" evidence="1">
    <location>
        <begin position="31"/>
        <end position="65"/>
    </location>
</feature>
<organism evidence="2 3">
    <name type="scientific">Geomonas paludis</name>
    <dbReference type="NCBI Taxonomy" id="2740185"/>
    <lineage>
        <taxon>Bacteria</taxon>
        <taxon>Pseudomonadati</taxon>
        <taxon>Thermodesulfobacteriota</taxon>
        <taxon>Desulfuromonadia</taxon>
        <taxon>Geobacterales</taxon>
        <taxon>Geobacteraceae</taxon>
        <taxon>Geomonas</taxon>
    </lineage>
</organism>
<dbReference type="Proteomes" id="UP000568888">
    <property type="component" value="Unassembled WGS sequence"/>
</dbReference>